<comment type="catalytic activity">
    <reaction evidence="1">
        <text>a 2-deoxystreptamine antibiotic + acetyl-CoA = an N(3)-acetyl-2-deoxystreptamine antibiotic + CoA + H(+)</text>
        <dbReference type="Rhea" id="RHEA:12665"/>
        <dbReference type="ChEBI" id="CHEBI:15378"/>
        <dbReference type="ChEBI" id="CHEBI:57287"/>
        <dbReference type="ChEBI" id="CHEBI:57288"/>
        <dbReference type="ChEBI" id="CHEBI:57921"/>
        <dbReference type="ChEBI" id="CHEBI:77452"/>
        <dbReference type="EC" id="2.3.1.81"/>
    </reaction>
</comment>
<keyword evidence="1 2" id="KW-0808">Transferase</keyword>
<comment type="caution">
    <text evidence="2">The sequence shown here is derived from an EMBL/GenBank/DDBJ whole genome shotgun (WGS) entry which is preliminary data.</text>
</comment>
<evidence type="ECO:0000313" key="3">
    <source>
        <dbReference type="Proteomes" id="UP000693672"/>
    </source>
</evidence>
<dbReference type="GO" id="GO:0046677">
    <property type="term" value="P:response to antibiotic"/>
    <property type="evidence" value="ECO:0007669"/>
    <property type="project" value="UniProtKB-KW"/>
</dbReference>
<organism evidence="2 3">
    <name type="scientific">Paenibacillus solanacearum</name>
    <dbReference type="NCBI Taxonomy" id="2048548"/>
    <lineage>
        <taxon>Bacteria</taxon>
        <taxon>Bacillati</taxon>
        <taxon>Bacillota</taxon>
        <taxon>Bacilli</taxon>
        <taxon>Bacillales</taxon>
        <taxon>Paenibacillaceae</taxon>
        <taxon>Paenibacillus</taxon>
    </lineage>
</organism>
<dbReference type="AlphaFoldDB" id="A0A916KAT5"/>
<comment type="similarity">
    <text evidence="1">Belongs to the antibiotic N-acetyltransferase family.</text>
</comment>
<dbReference type="Pfam" id="PF02522">
    <property type="entry name" value="Antibiotic_NAT"/>
    <property type="match status" value="1"/>
</dbReference>
<proteinExistence type="inferred from homology"/>
<keyword evidence="1 2" id="KW-0012">Acyltransferase</keyword>
<dbReference type="Proteomes" id="UP000693672">
    <property type="component" value="Unassembled WGS sequence"/>
</dbReference>
<dbReference type="PANTHER" id="PTHR11104">
    <property type="entry name" value="AMINOGLYCOSIDE N3-ACETYLTRANSFERASE"/>
    <property type="match status" value="1"/>
</dbReference>
<dbReference type="InterPro" id="IPR003679">
    <property type="entry name" value="Amioglycoside_AcTrfase"/>
</dbReference>
<sequence length="248" mass="27129">MFTKTDLIEHLQNIGVDPLGTLKIHISYKAIGAVESGAETVLDALSDYMKDGLLVLGAHTWRNVGTDNPVCDNLYTPTCIGALTELFRKRPGVVRSLHPTHSVAAFGKDAESFIAGEEHLQTPCGAGGTYHKLWQRGAQILLIGVNFSRNTFIHGVEEWDGAVGTISAEKADLYTIGPKGDRHYTPQYRHCARVGSNTFTKLEPEALSTGVMTLGKFGNATTRLMSAKQLRAMVAKHLKQDPNYLTDY</sequence>
<gene>
    <name evidence="2" type="primary">yokD_2</name>
    <name evidence="2" type="ORF">PAESOLCIP111_06606</name>
</gene>
<dbReference type="EC" id="2.3.1.-" evidence="1"/>
<dbReference type="PANTHER" id="PTHR11104:SF0">
    <property type="entry name" value="SPBETA PROPHAGE-DERIVED AMINOGLYCOSIDE N(3')-ACETYLTRANSFERASE-LIKE PROTEIN YOKD"/>
    <property type="match status" value="1"/>
</dbReference>
<dbReference type="EMBL" id="CAJVAS010000075">
    <property type="protein sequence ID" value="CAG7652697.1"/>
    <property type="molecule type" value="Genomic_DNA"/>
</dbReference>
<keyword evidence="3" id="KW-1185">Reference proteome</keyword>
<accession>A0A916KAT5</accession>
<dbReference type="GO" id="GO:0046353">
    <property type="term" value="F:aminoglycoside 3-N-acetyltransferase activity"/>
    <property type="evidence" value="ECO:0007669"/>
    <property type="project" value="UniProtKB-EC"/>
</dbReference>
<protein>
    <recommendedName>
        <fullName evidence="1">Aminoglycoside N(3)-acetyltransferase</fullName>
        <ecNumber evidence="1">2.3.1.-</ecNumber>
    </recommendedName>
</protein>
<reference evidence="2" key="1">
    <citation type="submission" date="2021-06" db="EMBL/GenBank/DDBJ databases">
        <authorList>
            <person name="Criscuolo A."/>
        </authorList>
    </citation>
    <scope>NUCLEOTIDE SEQUENCE</scope>
    <source>
        <strain evidence="2">CIP111600</strain>
    </source>
</reference>
<keyword evidence="1" id="KW-0046">Antibiotic resistance</keyword>
<evidence type="ECO:0000256" key="1">
    <source>
        <dbReference type="RuleBase" id="RU365031"/>
    </source>
</evidence>
<evidence type="ECO:0000313" key="2">
    <source>
        <dbReference type="EMBL" id="CAG7652697.1"/>
    </source>
</evidence>
<name>A0A916KAT5_9BACL</name>
<dbReference type="RefSeq" id="WP_218096252.1">
    <property type="nucleotide sequence ID" value="NZ_CAJVAS010000075.1"/>
</dbReference>